<protein>
    <recommendedName>
        <fullName evidence="3">Vacuolar protein sorting-associated protein 62</fullName>
    </recommendedName>
</protein>
<proteinExistence type="predicted"/>
<dbReference type="AlphaFoldDB" id="A0A7J7CXL3"/>
<evidence type="ECO:0000313" key="1">
    <source>
        <dbReference type="EMBL" id="KAF5738847.1"/>
    </source>
</evidence>
<dbReference type="Proteomes" id="UP000593562">
    <property type="component" value="Unassembled WGS sequence"/>
</dbReference>
<comment type="caution">
    <text evidence="1">The sequence shown here is derived from an EMBL/GenBank/DDBJ whole genome shotgun (WGS) entry which is preliminary data.</text>
</comment>
<dbReference type="EMBL" id="JAAARO010000012">
    <property type="protein sequence ID" value="KAF5738847.1"/>
    <property type="molecule type" value="Genomic_DNA"/>
</dbReference>
<dbReference type="Pfam" id="PF06101">
    <property type="entry name" value="Vps62"/>
    <property type="match status" value="1"/>
</dbReference>
<gene>
    <name evidence="1" type="ORF">HS088_TW12G00040</name>
</gene>
<accession>A0A7J7CXL3</accession>
<dbReference type="PANTHER" id="PTHR48152:SF3">
    <property type="entry name" value="DUF946 FAMILY PROTEIN (DUF946)"/>
    <property type="match status" value="1"/>
</dbReference>
<dbReference type="PANTHER" id="PTHR48152">
    <property type="entry name" value="F1C9.34 PROTEIN"/>
    <property type="match status" value="1"/>
</dbReference>
<evidence type="ECO:0000313" key="2">
    <source>
        <dbReference type="Proteomes" id="UP000593562"/>
    </source>
</evidence>
<dbReference type="InParanoid" id="A0A7J7CXL3"/>
<organism evidence="1 2">
    <name type="scientific">Tripterygium wilfordii</name>
    <name type="common">Thunder God vine</name>
    <dbReference type="NCBI Taxonomy" id="458696"/>
    <lineage>
        <taxon>Eukaryota</taxon>
        <taxon>Viridiplantae</taxon>
        <taxon>Streptophyta</taxon>
        <taxon>Embryophyta</taxon>
        <taxon>Tracheophyta</taxon>
        <taxon>Spermatophyta</taxon>
        <taxon>Magnoliopsida</taxon>
        <taxon>eudicotyledons</taxon>
        <taxon>Gunneridae</taxon>
        <taxon>Pentapetalae</taxon>
        <taxon>rosids</taxon>
        <taxon>fabids</taxon>
        <taxon>Celastrales</taxon>
        <taxon>Celastraceae</taxon>
        <taxon>Tripterygium</taxon>
    </lineage>
</organism>
<keyword evidence="2" id="KW-1185">Reference proteome</keyword>
<reference evidence="1 2" key="1">
    <citation type="journal article" date="2020" name="Nat. Commun.">
        <title>Genome of Tripterygium wilfordii and identification of cytochrome P450 involved in triptolide biosynthesis.</title>
        <authorList>
            <person name="Tu L."/>
            <person name="Su P."/>
            <person name="Zhang Z."/>
            <person name="Gao L."/>
            <person name="Wang J."/>
            <person name="Hu T."/>
            <person name="Zhou J."/>
            <person name="Zhang Y."/>
            <person name="Zhao Y."/>
            <person name="Liu Y."/>
            <person name="Song Y."/>
            <person name="Tong Y."/>
            <person name="Lu Y."/>
            <person name="Yang J."/>
            <person name="Xu C."/>
            <person name="Jia M."/>
            <person name="Peters R.J."/>
            <person name="Huang L."/>
            <person name="Gao W."/>
        </authorList>
    </citation>
    <scope>NUCLEOTIDE SEQUENCE [LARGE SCALE GENOMIC DNA]</scope>
    <source>
        <strain evidence="2">cv. XIE 37</strain>
        <tissue evidence="1">Leaf</tissue>
    </source>
</reference>
<evidence type="ECO:0008006" key="3">
    <source>
        <dbReference type="Google" id="ProtNLM"/>
    </source>
</evidence>
<dbReference type="InterPro" id="IPR009291">
    <property type="entry name" value="Vps62"/>
</dbReference>
<name>A0A7J7CXL3_TRIWF</name>
<sequence length="500" mass="55277">MKPPSGFPFLYQLGHVPGEGFANGVIDLGGGLEVCQISTFHKIWSIHEGGLDNKGASFYEPSPIPEGFYILGCYSQSNNKKLFGWVLAGKDYEEDASNGALKNPIDYNLVWSSESFKIKKDGNGYFWLPVPPDGYRAAGLIITNSPEKPGLDRVRCVRSDLTDKCQTDALIWESSKHSNFQKIYSLRPSNRGTQAMGVNVGTFSCQNLSSLACLKNVKSNLSSMPNQSQIQALIQAYSPLIYMHPDEVYLPSSVKWFFTNGALLYHKGEESSPVKIEPTGSNLPQGCLKDDTYWLDLPIDEEAEETVKKGDLESTQIYLHHVGDWEHLTLRLSNFNGELESIFFSQHSGGTWVTAPQLEFQTGSNKAVTYASLNGHAMYAKPGLVLQGHVGSGIEISNTTTKSKMVLDTGTRYLLVAAESLQGSSSAAIVEPPWLNYKRKWGPKIDYAIAYEIKMVEKLLFFGILKTALRKLVIVLPNEVLGEEGPTGPKVKKNWDGDEL</sequence>